<evidence type="ECO:0000256" key="1">
    <source>
        <dbReference type="SAM" id="MobiDB-lite"/>
    </source>
</evidence>
<feature type="compositionally biased region" description="Low complexity" evidence="1">
    <location>
        <begin position="1"/>
        <end position="15"/>
    </location>
</feature>
<evidence type="ECO:0000313" key="2">
    <source>
        <dbReference type="EMBL" id="KAJ8370611.1"/>
    </source>
</evidence>
<dbReference type="EMBL" id="JAINUF010000003">
    <property type="protein sequence ID" value="KAJ8370611.1"/>
    <property type="molecule type" value="Genomic_DNA"/>
</dbReference>
<proteinExistence type="predicted"/>
<gene>
    <name evidence="2" type="ORF">SKAU_G00106390</name>
</gene>
<dbReference type="AlphaFoldDB" id="A0A9Q1G0K3"/>
<feature type="region of interest" description="Disordered" evidence="1">
    <location>
        <begin position="146"/>
        <end position="168"/>
    </location>
</feature>
<feature type="compositionally biased region" description="Polar residues" evidence="1">
    <location>
        <begin position="157"/>
        <end position="166"/>
    </location>
</feature>
<evidence type="ECO:0000313" key="3">
    <source>
        <dbReference type="Proteomes" id="UP001152622"/>
    </source>
</evidence>
<feature type="region of interest" description="Disordered" evidence="1">
    <location>
        <begin position="1"/>
        <end position="99"/>
    </location>
</feature>
<reference evidence="2" key="1">
    <citation type="journal article" date="2023" name="Science">
        <title>Genome structures resolve the early diversification of teleost fishes.</title>
        <authorList>
            <person name="Parey E."/>
            <person name="Louis A."/>
            <person name="Montfort J."/>
            <person name="Bouchez O."/>
            <person name="Roques C."/>
            <person name="Iampietro C."/>
            <person name="Lluch J."/>
            <person name="Castinel A."/>
            <person name="Donnadieu C."/>
            <person name="Desvignes T."/>
            <person name="Floi Bucao C."/>
            <person name="Jouanno E."/>
            <person name="Wen M."/>
            <person name="Mejri S."/>
            <person name="Dirks R."/>
            <person name="Jansen H."/>
            <person name="Henkel C."/>
            <person name="Chen W.J."/>
            <person name="Zahm M."/>
            <person name="Cabau C."/>
            <person name="Klopp C."/>
            <person name="Thompson A.W."/>
            <person name="Robinson-Rechavi M."/>
            <person name="Braasch I."/>
            <person name="Lecointre G."/>
            <person name="Bobe J."/>
            <person name="Postlethwait J.H."/>
            <person name="Berthelot C."/>
            <person name="Roest Crollius H."/>
            <person name="Guiguen Y."/>
        </authorList>
    </citation>
    <scope>NUCLEOTIDE SEQUENCE</scope>
    <source>
        <strain evidence="2">WJC10195</strain>
    </source>
</reference>
<name>A0A9Q1G0K3_SYNKA</name>
<accession>A0A9Q1G0K3</accession>
<organism evidence="2 3">
    <name type="scientific">Synaphobranchus kaupii</name>
    <name type="common">Kaup's arrowtooth eel</name>
    <dbReference type="NCBI Taxonomy" id="118154"/>
    <lineage>
        <taxon>Eukaryota</taxon>
        <taxon>Metazoa</taxon>
        <taxon>Chordata</taxon>
        <taxon>Craniata</taxon>
        <taxon>Vertebrata</taxon>
        <taxon>Euteleostomi</taxon>
        <taxon>Actinopterygii</taxon>
        <taxon>Neopterygii</taxon>
        <taxon>Teleostei</taxon>
        <taxon>Anguilliformes</taxon>
        <taxon>Synaphobranchidae</taxon>
        <taxon>Synaphobranchus</taxon>
    </lineage>
</organism>
<sequence>MMGLLRPQGPQQQGRASGQTDQSAVAGARVLGNLCENSQDRMGRQVVPMRAGGENLSGTPPDDRKGAESRRPNFLSSTRTELRTEPGPLAPPATAPPFKLSRRCESLPRHGARERLFWDQFHLTPGPRCQSAHWFRPVLFHARAGPPRGRPARCHNAQRNNTTRTSGRGGEIAVLRRRSGLGFPRGAISVEVDARWTGSGLLSPHPVITHAACMLCSACAARLSWARPREHGLSAFI</sequence>
<keyword evidence="3" id="KW-1185">Reference proteome</keyword>
<feature type="compositionally biased region" description="Basic and acidic residues" evidence="1">
    <location>
        <begin position="61"/>
        <end position="71"/>
    </location>
</feature>
<protein>
    <submittedName>
        <fullName evidence="2">Uncharacterized protein</fullName>
    </submittedName>
</protein>
<dbReference type="Proteomes" id="UP001152622">
    <property type="component" value="Chromosome 3"/>
</dbReference>
<comment type="caution">
    <text evidence="2">The sequence shown here is derived from an EMBL/GenBank/DDBJ whole genome shotgun (WGS) entry which is preliminary data.</text>
</comment>